<evidence type="ECO:0000256" key="3">
    <source>
        <dbReference type="ARBA" id="ARBA00049582"/>
    </source>
</evidence>
<dbReference type="OrthoDB" id="10250509at2759"/>
<dbReference type="EMBL" id="JAPDFW010000073">
    <property type="protein sequence ID" value="KAJ5073663.1"/>
    <property type="molecule type" value="Genomic_DNA"/>
</dbReference>
<dbReference type="InterPro" id="IPR050792">
    <property type="entry name" value="ADP-ribosylglycohydrolase"/>
</dbReference>
<evidence type="ECO:0000313" key="9">
    <source>
        <dbReference type="EMBL" id="KAJ5073663.1"/>
    </source>
</evidence>
<accession>A0A9Q0RBL1</accession>
<feature type="binding site" evidence="8">
    <location>
        <position position="59"/>
    </location>
    <ligand>
        <name>Mg(2+)</name>
        <dbReference type="ChEBI" id="CHEBI:18420"/>
        <label>1</label>
    </ligand>
</feature>
<feature type="binding site" evidence="8">
    <location>
        <position position="324"/>
    </location>
    <ligand>
        <name>Mg(2+)</name>
        <dbReference type="ChEBI" id="CHEBI:18420"/>
        <label>1</label>
    </ligand>
</feature>
<gene>
    <name evidence="9" type="ORF">M0811_08500</name>
</gene>
<comment type="cofactor">
    <cofactor evidence="8">
        <name>Mg(2+)</name>
        <dbReference type="ChEBI" id="CHEBI:18420"/>
    </cofactor>
    <text evidence="8">Binds 2 magnesium ions per subunit.</text>
</comment>
<dbReference type="OMA" id="RKWEFLQ"/>
<feature type="binding site" evidence="8">
    <location>
        <position position="60"/>
    </location>
    <ligand>
        <name>Mg(2+)</name>
        <dbReference type="ChEBI" id="CHEBI:18420"/>
        <label>1</label>
    </ligand>
</feature>
<keyword evidence="8" id="KW-0479">Metal-binding</keyword>
<comment type="caution">
    <text evidence="9">The sequence shown here is derived from an EMBL/GenBank/DDBJ whole genome shotgun (WGS) entry which is preliminary data.</text>
</comment>
<evidence type="ECO:0000256" key="2">
    <source>
        <dbReference type="ARBA" id="ARBA00022801"/>
    </source>
</evidence>
<organism evidence="9 10">
    <name type="scientific">Anaeramoeba ignava</name>
    <name type="common">Anaerobic marine amoeba</name>
    <dbReference type="NCBI Taxonomy" id="1746090"/>
    <lineage>
        <taxon>Eukaryota</taxon>
        <taxon>Metamonada</taxon>
        <taxon>Anaeramoebidae</taxon>
        <taxon>Anaeramoeba</taxon>
    </lineage>
</organism>
<dbReference type="AlphaFoldDB" id="A0A9Q0RBL1"/>
<dbReference type="GO" id="GO:0046872">
    <property type="term" value="F:metal ion binding"/>
    <property type="evidence" value="ECO:0007669"/>
    <property type="project" value="UniProtKB-KW"/>
</dbReference>
<dbReference type="GO" id="GO:0003875">
    <property type="term" value="F:ADP-ribosylarginine hydrolase activity"/>
    <property type="evidence" value="ECO:0007669"/>
    <property type="project" value="UniProtKB-EC"/>
</dbReference>
<sequence length="377" mass="42271">MEKFKASMLLGGVGDSMGYHDKEYEFQYCGKLIHEDVNKITNGKGISALHLKGSSWKVSDDTVMMIATAESLLDSVEKGFLVVDPQNPKIDLPKVMGIFARKYVDCMNDMDNRMPGASVTGALLKIKDNPEEKWNSTPFRTLGGGCGAAMRSMPIGLLFHDYENPQILDLLISVSIESGRITHHHPVGYLGGLVSALYISFALHNLPIVEWGKKLLQIIKEKVPDYLEKAQRFAKENIDAVSTFIDHWEKYLKLRQIFGTDQNVPIFPDVYDIQERDDFYKSISFKGWGGSSGHDSVIIAYDALLGSKVNWEELCLRGVLHGGDSDSTGVIACSTYGALKGFKEVPELNYKDLEYHDRLIDLGEKLFKISNYEEKQK</sequence>
<evidence type="ECO:0000256" key="8">
    <source>
        <dbReference type="PIRSR" id="PIRSR605502-1"/>
    </source>
</evidence>
<evidence type="ECO:0000256" key="5">
    <source>
        <dbReference type="ARBA" id="ARBA00049773"/>
    </source>
</evidence>
<dbReference type="Gene3D" id="1.10.4080.10">
    <property type="entry name" value="ADP-ribosylation/Crystallin J1"/>
    <property type="match status" value="1"/>
</dbReference>
<name>A0A9Q0RBL1_ANAIG</name>
<feature type="binding site" evidence="8">
    <location>
        <position position="326"/>
    </location>
    <ligand>
        <name>Mg(2+)</name>
        <dbReference type="ChEBI" id="CHEBI:18420"/>
        <label>1</label>
    </ligand>
</feature>
<evidence type="ECO:0000256" key="6">
    <source>
        <dbReference type="ARBA" id="ARBA00049798"/>
    </source>
</evidence>
<keyword evidence="10" id="KW-1185">Reference proteome</keyword>
<evidence type="ECO:0000313" key="10">
    <source>
        <dbReference type="Proteomes" id="UP001149090"/>
    </source>
</evidence>
<dbReference type="SUPFAM" id="SSF101478">
    <property type="entry name" value="ADP-ribosylglycohydrolase"/>
    <property type="match status" value="1"/>
</dbReference>
<comment type="function">
    <text evidence="3">Specifically acts as an arginine mono-ADP-ribosylhydrolase by mediating the removal of mono-ADP-ribose attached to arginine residues on proteins.</text>
</comment>
<dbReference type="InterPro" id="IPR005502">
    <property type="entry name" value="Ribosyl_crysJ1"/>
</dbReference>
<keyword evidence="2 9" id="KW-0378">Hydrolase</keyword>
<dbReference type="Proteomes" id="UP001149090">
    <property type="component" value="Unassembled WGS sequence"/>
</dbReference>
<feature type="binding site" evidence="8">
    <location>
        <position position="61"/>
    </location>
    <ligand>
        <name>Mg(2+)</name>
        <dbReference type="ChEBI" id="CHEBI:18420"/>
        <label>1</label>
    </ligand>
</feature>
<evidence type="ECO:0000256" key="7">
    <source>
        <dbReference type="ARBA" id="ARBA00049810"/>
    </source>
</evidence>
<dbReference type="PANTHER" id="PTHR16222">
    <property type="entry name" value="ADP-RIBOSYLGLYCOHYDROLASE"/>
    <property type="match status" value="1"/>
</dbReference>
<dbReference type="PANTHER" id="PTHR16222:SF26">
    <property type="entry name" value="ADP-RIBOSYLHYDROLASE ARH1"/>
    <property type="match status" value="1"/>
</dbReference>
<feature type="binding site" evidence="8">
    <location>
        <position position="327"/>
    </location>
    <ligand>
        <name>Mg(2+)</name>
        <dbReference type="ChEBI" id="CHEBI:18420"/>
        <label>1</label>
    </ligand>
</feature>
<reference evidence="9" key="1">
    <citation type="submission" date="2022-10" db="EMBL/GenBank/DDBJ databases">
        <title>Novel sulphate-reducing endosymbionts in the free-living metamonad Anaeramoeba.</title>
        <authorList>
            <person name="Jerlstrom-Hultqvist J."/>
            <person name="Cepicka I."/>
            <person name="Gallot-Lavallee L."/>
            <person name="Salas-Leiva D."/>
            <person name="Curtis B.A."/>
            <person name="Zahonova K."/>
            <person name="Pipaliya S."/>
            <person name="Dacks J."/>
            <person name="Roger A.J."/>
        </authorList>
    </citation>
    <scope>NUCLEOTIDE SEQUENCE</scope>
    <source>
        <strain evidence="9">BMAN</strain>
    </source>
</reference>
<comment type="similarity">
    <text evidence="1">Belongs to the ADP-ribosylglycohydrolase family.</text>
</comment>
<dbReference type="InterPro" id="IPR036705">
    <property type="entry name" value="Ribosyl_crysJ1_sf"/>
</dbReference>
<evidence type="ECO:0000256" key="1">
    <source>
        <dbReference type="ARBA" id="ARBA00010702"/>
    </source>
</evidence>
<proteinExistence type="inferred from homology"/>
<evidence type="ECO:0000256" key="4">
    <source>
        <dbReference type="ARBA" id="ARBA00049725"/>
    </source>
</evidence>
<keyword evidence="8" id="KW-0460">Magnesium</keyword>
<dbReference type="EC" id="3.2.2.19" evidence="4"/>
<dbReference type="Pfam" id="PF03747">
    <property type="entry name" value="ADP_ribosyl_GH"/>
    <property type="match status" value="1"/>
</dbReference>
<protein>
    <recommendedName>
        <fullName evidence="5">ADP-ribosylhydrolase ARH1</fullName>
        <ecNumber evidence="4">3.2.2.19</ecNumber>
    </recommendedName>
    <alternativeName>
        <fullName evidence="6">ADP-ribose-L-arginine cleaving enzyme</fullName>
    </alternativeName>
    <alternativeName>
        <fullName evidence="7">[Protein ADP-ribosylarginine] hydrolase</fullName>
    </alternativeName>
</protein>